<dbReference type="EMBL" id="JABBWK010000025">
    <property type="protein sequence ID" value="KAG1900870.1"/>
    <property type="molecule type" value="Genomic_DNA"/>
</dbReference>
<dbReference type="PANTHER" id="PTHR46579">
    <property type="entry name" value="F5/8 TYPE C DOMAIN-CONTAINING PROTEIN-RELATED"/>
    <property type="match status" value="1"/>
</dbReference>
<dbReference type="GeneID" id="64658574"/>
<keyword evidence="2" id="KW-1185">Reference proteome</keyword>
<dbReference type="RefSeq" id="XP_041226446.1">
    <property type="nucleotide sequence ID" value="XM_041364276.1"/>
</dbReference>
<comment type="caution">
    <text evidence="1">The sequence shown here is derived from an EMBL/GenBank/DDBJ whole genome shotgun (WGS) entry which is preliminary data.</text>
</comment>
<gene>
    <name evidence="1" type="ORF">F5891DRAFT_1128392</name>
</gene>
<sequence length="728" mass="82882">MFLVGIIPGPTKPSTDQINHFLKLLVDDLLLFWDPGVIFSCTSKYPAAAKQVAGFSGIGSKFFCSYCLLPLYDIDNLDRSQWPPRDVETHRKHACSYRDAATPEERQRIFDQFGVRWTELLRLPYWDPISFTVVESMHILYLRILRYHCRVAWRMNVDLEDGETVSGEGTKSIVRPSDESMQKGVGALTAGTFAALDACTKPVLYHLCQDRNLRRASTKRALIKTLLNWNLPCTRTALESVSATGKEVRNHQRKAEEYISSTSRVDTDTLMSYTRTVLVALCSDADPPGRVSGMNDDQLHRVVLGQSLVTEIRKDMLCTELPTWVSQAPKALGSTAQGKLSADQWRAACTINITITLIRLWGGKTGVVKAMLDNYMDLVIAVELGCMLVISPGHISQYDFYMQRYLKNFKDLYKTLRLVPSHHISLHLGEFLCSFGPVHAWRAFVFERYNYLLQRENTNGKFGEIKLTMMNHTCRVANVRALIQEERIRTVVSDMVDAYSNFAGEDRRGTRIRDVLQWEKIVTAHGQTRPASKEVILEERLYSALLKLIDATEPLCYVGEGDPRSLDQVFLRRKVLLSNRILIHGVSYRPSDFSHCDSNIVFHSSPGSKPEAGRIIKIFLHHRYSTNNDMIEETFLAIQPLIPLSDTDIPYDSYRQYPVAGGFLCYNEYHTHYHVIRPSGVICHYAKTPMRISRIRRACVHVLPLDRISASATRDYDPDIDSLVDEVR</sequence>
<evidence type="ECO:0000313" key="2">
    <source>
        <dbReference type="Proteomes" id="UP001195769"/>
    </source>
</evidence>
<protein>
    <submittedName>
        <fullName evidence="1">Uncharacterized protein</fullName>
    </submittedName>
</protein>
<name>A0AAD4HKD3_9AGAM</name>
<evidence type="ECO:0000313" key="1">
    <source>
        <dbReference type="EMBL" id="KAG1900870.1"/>
    </source>
</evidence>
<proteinExistence type="predicted"/>
<dbReference type="Proteomes" id="UP001195769">
    <property type="component" value="Unassembled WGS sequence"/>
</dbReference>
<dbReference type="AlphaFoldDB" id="A0AAD4HKD3"/>
<organism evidence="1 2">
    <name type="scientific">Suillus fuscotomentosus</name>
    <dbReference type="NCBI Taxonomy" id="1912939"/>
    <lineage>
        <taxon>Eukaryota</taxon>
        <taxon>Fungi</taxon>
        <taxon>Dikarya</taxon>
        <taxon>Basidiomycota</taxon>
        <taxon>Agaricomycotina</taxon>
        <taxon>Agaricomycetes</taxon>
        <taxon>Agaricomycetidae</taxon>
        <taxon>Boletales</taxon>
        <taxon>Suillineae</taxon>
        <taxon>Suillaceae</taxon>
        <taxon>Suillus</taxon>
    </lineage>
</organism>
<accession>A0AAD4HKD3</accession>
<dbReference type="PANTHER" id="PTHR46579:SF2">
    <property type="entry name" value="C2H2-TYPE DOMAIN-CONTAINING PROTEIN"/>
    <property type="match status" value="1"/>
</dbReference>
<reference evidence="1" key="1">
    <citation type="journal article" date="2020" name="New Phytol.">
        <title>Comparative genomics reveals dynamic genome evolution in host specialist ectomycorrhizal fungi.</title>
        <authorList>
            <person name="Lofgren L.A."/>
            <person name="Nguyen N.H."/>
            <person name="Vilgalys R."/>
            <person name="Ruytinx J."/>
            <person name="Liao H.L."/>
            <person name="Branco S."/>
            <person name="Kuo A."/>
            <person name="LaButti K."/>
            <person name="Lipzen A."/>
            <person name="Andreopoulos W."/>
            <person name="Pangilinan J."/>
            <person name="Riley R."/>
            <person name="Hundley H."/>
            <person name="Na H."/>
            <person name="Barry K."/>
            <person name="Grigoriev I.V."/>
            <person name="Stajich J.E."/>
            <person name="Kennedy P.G."/>
        </authorList>
    </citation>
    <scope>NUCLEOTIDE SEQUENCE</scope>
    <source>
        <strain evidence="1">FC203</strain>
    </source>
</reference>